<organism evidence="5 6">
    <name type="scientific">Pycnococcus provasolii</name>
    <dbReference type="NCBI Taxonomy" id="41880"/>
    <lineage>
        <taxon>Eukaryota</taxon>
        <taxon>Viridiplantae</taxon>
        <taxon>Chlorophyta</taxon>
        <taxon>Pseudoscourfieldiophyceae</taxon>
        <taxon>Pseudoscourfieldiales</taxon>
        <taxon>Pycnococcaceae</taxon>
        <taxon>Pycnococcus</taxon>
    </lineage>
</organism>
<name>A0A830HBW1_9CHLO</name>
<evidence type="ECO:0000313" key="5">
    <source>
        <dbReference type="EMBL" id="GHP02829.1"/>
    </source>
</evidence>
<feature type="region of interest" description="Disordered" evidence="4">
    <location>
        <begin position="56"/>
        <end position="82"/>
    </location>
</feature>
<dbReference type="AlphaFoldDB" id="A0A830HBW1"/>
<evidence type="ECO:0000256" key="4">
    <source>
        <dbReference type="SAM" id="MobiDB-lite"/>
    </source>
</evidence>
<keyword evidence="6" id="KW-1185">Reference proteome</keyword>
<evidence type="ECO:0000313" key="6">
    <source>
        <dbReference type="Proteomes" id="UP000660262"/>
    </source>
</evidence>
<dbReference type="OrthoDB" id="535480at2759"/>
<dbReference type="NCBIfam" id="NF003698">
    <property type="entry name" value="PRK05309.1"/>
    <property type="match status" value="1"/>
</dbReference>
<dbReference type="SUPFAM" id="SSF53137">
    <property type="entry name" value="Translational machinery components"/>
    <property type="match status" value="1"/>
</dbReference>
<dbReference type="HAMAP" id="MF_01310">
    <property type="entry name" value="Ribosomal_uS11"/>
    <property type="match status" value="1"/>
</dbReference>
<dbReference type="Proteomes" id="UP000660262">
    <property type="component" value="Unassembled WGS sequence"/>
</dbReference>
<accession>A0A830HBW1</accession>
<dbReference type="InterPro" id="IPR036967">
    <property type="entry name" value="Ribosomal_uS11_sf"/>
</dbReference>
<dbReference type="Gene3D" id="3.30.420.80">
    <property type="entry name" value="Ribosomal protein S11"/>
    <property type="match status" value="1"/>
</dbReference>
<comment type="similarity">
    <text evidence="1">Belongs to the universal ribosomal protein uS11 family.</text>
</comment>
<dbReference type="EMBL" id="BNJQ01000004">
    <property type="protein sequence ID" value="GHP02829.1"/>
    <property type="molecule type" value="Genomic_DNA"/>
</dbReference>
<dbReference type="GO" id="GO:1990904">
    <property type="term" value="C:ribonucleoprotein complex"/>
    <property type="evidence" value="ECO:0007669"/>
    <property type="project" value="UniProtKB-KW"/>
</dbReference>
<dbReference type="Pfam" id="PF00411">
    <property type="entry name" value="Ribosomal_S11"/>
    <property type="match status" value="1"/>
</dbReference>
<dbReference type="InterPro" id="IPR001971">
    <property type="entry name" value="Ribosomal_uS11"/>
</dbReference>
<dbReference type="GO" id="GO:0003735">
    <property type="term" value="F:structural constituent of ribosome"/>
    <property type="evidence" value="ECO:0007669"/>
    <property type="project" value="InterPro"/>
</dbReference>
<feature type="compositionally biased region" description="Low complexity" evidence="4">
    <location>
        <begin position="56"/>
        <end position="66"/>
    </location>
</feature>
<evidence type="ECO:0000256" key="3">
    <source>
        <dbReference type="ARBA" id="ARBA00023274"/>
    </source>
</evidence>
<dbReference type="GO" id="GO:0005840">
    <property type="term" value="C:ribosome"/>
    <property type="evidence" value="ECO:0007669"/>
    <property type="project" value="UniProtKB-KW"/>
</dbReference>
<keyword evidence="3" id="KW-0687">Ribonucleoprotein</keyword>
<protein>
    <recommendedName>
        <fullName evidence="7">30S ribosomal protein S11</fullName>
    </recommendedName>
</protein>
<gene>
    <name evidence="5" type="ORF">PPROV_000158400</name>
</gene>
<keyword evidence="2" id="KW-0689">Ribosomal protein</keyword>
<dbReference type="GO" id="GO:0006412">
    <property type="term" value="P:translation"/>
    <property type="evidence" value="ECO:0007669"/>
    <property type="project" value="InterPro"/>
</dbReference>
<evidence type="ECO:0008006" key="7">
    <source>
        <dbReference type="Google" id="ProtNLM"/>
    </source>
</evidence>
<proteinExistence type="inferred from homology"/>
<comment type="caution">
    <text evidence="5">The sequence shown here is derived from an EMBL/GenBank/DDBJ whole genome shotgun (WGS) entry which is preliminary data.</text>
</comment>
<evidence type="ECO:0000256" key="1">
    <source>
        <dbReference type="ARBA" id="ARBA00006194"/>
    </source>
</evidence>
<dbReference type="PANTHER" id="PTHR11759">
    <property type="entry name" value="40S RIBOSOMAL PROTEIN S14/30S RIBOSOMAL PROTEIN S11"/>
    <property type="match status" value="1"/>
</dbReference>
<evidence type="ECO:0000256" key="2">
    <source>
        <dbReference type="ARBA" id="ARBA00022980"/>
    </source>
</evidence>
<sequence length="231" mass="24152">MLSSSSMMAWTRTSSSSAKAYSPFGGGGVASHAHAQQACRLCGVSYVHRRGFAADAADGGETTDGTEGPKKEPKIVGPRKASVRRAAEKRLQLGADGAVRVGYGEGARASMLGRAAGQVFGAYVYATMNNTHVTVTSQDGSHKYCNGSAGKSGFKGARRGTSYAAQVVGEDVAKKATKLGIEKVIVSLRGVGFGKESATRGLIKGGLSVVGIRERTRRPFNGCRPPRKRRV</sequence>
<reference evidence="5" key="1">
    <citation type="submission" date="2020-10" db="EMBL/GenBank/DDBJ databases">
        <title>Unveiling of a novel bifunctional photoreceptor, Dualchrome1, isolated from a cosmopolitan green alga.</title>
        <authorList>
            <person name="Suzuki S."/>
            <person name="Kawachi M."/>
        </authorList>
    </citation>
    <scope>NUCLEOTIDE SEQUENCE</scope>
    <source>
        <strain evidence="5">NIES 2893</strain>
    </source>
</reference>